<organism evidence="1 2">
    <name type="scientific">Seriola dumerili</name>
    <name type="common">Greater amberjack</name>
    <name type="synonym">Caranx dumerili</name>
    <dbReference type="NCBI Taxonomy" id="41447"/>
    <lineage>
        <taxon>Eukaryota</taxon>
        <taxon>Metazoa</taxon>
        <taxon>Chordata</taxon>
        <taxon>Craniata</taxon>
        <taxon>Vertebrata</taxon>
        <taxon>Euteleostomi</taxon>
        <taxon>Actinopterygii</taxon>
        <taxon>Neopterygii</taxon>
        <taxon>Teleostei</taxon>
        <taxon>Neoteleostei</taxon>
        <taxon>Acanthomorphata</taxon>
        <taxon>Carangaria</taxon>
        <taxon>Carangiformes</taxon>
        <taxon>Carangidae</taxon>
        <taxon>Seriola</taxon>
    </lineage>
</organism>
<dbReference type="Ensembl" id="ENSSDUT00000024535.1">
    <property type="protein sequence ID" value="ENSSDUP00000024085.1"/>
    <property type="gene ID" value="ENSSDUG00000017325.1"/>
</dbReference>
<dbReference type="SUPFAM" id="SSF52799">
    <property type="entry name" value="(Phosphotyrosine protein) phosphatases II"/>
    <property type="match status" value="1"/>
</dbReference>
<reference evidence="1" key="2">
    <citation type="submission" date="2025-09" db="UniProtKB">
        <authorList>
            <consortium name="Ensembl"/>
        </authorList>
    </citation>
    <scope>IDENTIFICATION</scope>
</reference>
<evidence type="ECO:0000313" key="2">
    <source>
        <dbReference type="Proteomes" id="UP000261420"/>
    </source>
</evidence>
<sequence>LLLNFIVSFPGRLKNQKKPVVTTVDKKIPNGILEEQEQQTVVLLPRSPSASKTFFPILVDHLEEEYRLRSADDGKLFREEYNSLPGGNAQGTYEEANKDDNKEKNRYPNILPFICLQKHEWCL</sequence>
<accession>A0A3B4V1W3</accession>
<dbReference type="Proteomes" id="UP000261420">
    <property type="component" value="Unplaced"/>
</dbReference>
<dbReference type="GeneTree" id="ENSGT00940000156570"/>
<keyword evidence="2" id="KW-1185">Reference proteome</keyword>
<evidence type="ECO:0000313" key="1">
    <source>
        <dbReference type="Ensembl" id="ENSSDUP00000024085.1"/>
    </source>
</evidence>
<name>A0A3B4V1W3_SERDU</name>
<reference evidence="1" key="1">
    <citation type="submission" date="2025-08" db="UniProtKB">
        <authorList>
            <consortium name="Ensembl"/>
        </authorList>
    </citation>
    <scope>IDENTIFICATION</scope>
</reference>
<dbReference type="AlphaFoldDB" id="A0A3B4V1W3"/>
<dbReference type="Gene3D" id="3.90.190.10">
    <property type="entry name" value="Protein tyrosine phosphatase superfamily"/>
    <property type="match status" value="1"/>
</dbReference>
<dbReference type="InterPro" id="IPR029021">
    <property type="entry name" value="Prot-tyrosine_phosphatase-like"/>
</dbReference>
<proteinExistence type="predicted"/>
<protein>
    <submittedName>
        <fullName evidence="1">Protein tyrosine phosphatase receptor type E</fullName>
    </submittedName>
</protein>